<sequence length="207" mass="22527">MFGRVRSSSSVDSLERPPSKVLKDDRLSIYETTLRKLKLGSQLDSILPTAKDDALEDGETNSCSCSSRTEAMKTEACNSPACFPKGSHELANPTKEDLITVDSDYSTSTTSTHEASRDCQSTEHSTQQRRMKNSIKYLFSKYKNSPGISTIVEEATMTTTEDICCMVTSPSSNASQSSDNIKLHSKQESIGSSTISSELSSITNLVA</sequence>
<feature type="region of interest" description="Disordered" evidence="1">
    <location>
        <begin position="104"/>
        <end position="130"/>
    </location>
</feature>
<reference evidence="3" key="1">
    <citation type="submission" date="2025-08" db="UniProtKB">
        <authorList>
            <consortium name="RefSeq"/>
        </authorList>
    </citation>
    <scope>IDENTIFICATION</scope>
    <source>
        <tissue evidence="3">Young leaves</tissue>
    </source>
</reference>
<dbReference type="PANTHER" id="PTHR48238">
    <property type="entry name" value="BNACNNG09570D PROTEIN"/>
    <property type="match status" value="1"/>
</dbReference>
<dbReference type="Proteomes" id="UP000504609">
    <property type="component" value="Unplaced"/>
</dbReference>
<keyword evidence="2" id="KW-1185">Reference proteome</keyword>
<organism evidence="2 3">
    <name type="scientific">Cucurbita moschata</name>
    <name type="common">Winter crookneck squash</name>
    <name type="synonym">Cucurbita pepo var. moschata</name>
    <dbReference type="NCBI Taxonomy" id="3662"/>
    <lineage>
        <taxon>Eukaryota</taxon>
        <taxon>Viridiplantae</taxon>
        <taxon>Streptophyta</taxon>
        <taxon>Embryophyta</taxon>
        <taxon>Tracheophyta</taxon>
        <taxon>Spermatophyta</taxon>
        <taxon>Magnoliopsida</taxon>
        <taxon>eudicotyledons</taxon>
        <taxon>Gunneridae</taxon>
        <taxon>Pentapetalae</taxon>
        <taxon>rosids</taxon>
        <taxon>fabids</taxon>
        <taxon>Cucurbitales</taxon>
        <taxon>Cucurbitaceae</taxon>
        <taxon>Cucurbiteae</taxon>
        <taxon>Cucurbita</taxon>
    </lineage>
</organism>
<dbReference type="AlphaFoldDB" id="A0A6J1E7B6"/>
<feature type="compositionally biased region" description="Polar residues" evidence="1">
    <location>
        <begin position="1"/>
        <end position="12"/>
    </location>
</feature>
<feature type="region of interest" description="Disordered" evidence="1">
    <location>
        <begin position="1"/>
        <end position="20"/>
    </location>
</feature>
<name>A0A6J1E7B6_CUCMO</name>
<proteinExistence type="predicted"/>
<accession>A0A6J1E7B6</accession>
<dbReference type="PANTHER" id="PTHR48238:SF1">
    <property type="entry name" value="(RAPE) HYPOTHETICAL PROTEIN"/>
    <property type="match status" value="1"/>
</dbReference>
<feature type="region of interest" description="Disordered" evidence="1">
    <location>
        <begin position="170"/>
        <end position="194"/>
    </location>
</feature>
<dbReference type="KEGG" id="cmos:111431290"/>
<evidence type="ECO:0000256" key="1">
    <source>
        <dbReference type="SAM" id="MobiDB-lite"/>
    </source>
</evidence>
<evidence type="ECO:0000313" key="3">
    <source>
        <dbReference type="RefSeq" id="XP_022923641.1"/>
    </source>
</evidence>
<evidence type="ECO:0000313" key="2">
    <source>
        <dbReference type="Proteomes" id="UP000504609"/>
    </source>
</evidence>
<dbReference type="GeneID" id="111431290"/>
<dbReference type="RefSeq" id="XP_022923641.1">
    <property type="nucleotide sequence ID" value="XM_023067873.1"/>
</dbReference>
<protein>
    <submittedName>
        <fullName evidence="3">Uncharacterized protein LOC111431290</fullName>
    </submittedName>
</protein>
<gene>
    <name evidence="3" type="primary">LOC111431290</name>
</gene>